<dbReference type="PANTHER" id="PTHR30086">
    <property type="entry name" value="ARGININE EXPORTER PROTEIN ARGO"/>
    <property type="match status" value="1"/>
</dbReference>
<protein>
    <submittedName>
        <fullName evidence="8">LysE family translocator</fullName>
    </submittedName>
</protein>
<dbReference type="Proteomes" id="UP001208938">
    <property type="component" value="Unassembled WGS sequence"/>
</dbReference>
<evidence type="ECO:0000256" key="5">
    <source>
        <dbReference type="ARBA" id="ARBA00022989"/>
    </source>
</evidence>
<evidence type="ECO:0000256" key="7">
    <source>
        <dbReference type="SAM" id="Phobius"/>
    </source>
</evidence>
<dbReference type="PANTHER" id="PTHR30086:SF14">
    <property type="entry name" value="HOMOSERINE_HOMOSERINE LACTONE EFFLUX PROTEIN"/>
    <property type="match status" value="1"/>
</dbReference>
<evidence type="ECO:0000256" key="2">
    <source>
        <dbReference type="ARBA" id="ARBA00007928"/>
    </source>
</evidence>
<evidence type="ECO:0000256" key="6">
    <source>
        <dbReference type="ARBA" id="ARBA00023136"/>
    </source>
</evidence>
<evidence type="ECO:0000256" key="4">
    <source>
        <dbReference type="ARBA" id="ARBA00022692"/>
    </source>
</evidence>
<keyword evidence="3" id="KW-1003">Cell membrane</keyword>
<comment type="caution">
    <text evidence="8">The sequence shown here is derived from an EMBL/GenBank/DDBJ whole genome shotgun (WGS) entry which is preliminary data.</text>
</comment>
<gene>
    <name evidence="8" type="ORF">OKW52_19450</name>
</gene>
<evidence type="ECO:0000313" key="8">
    <source>
        <dbReference type="EMBL" id="MCW1934368.1"/>
    </source>
</evidence>
<dbReference type="RefSeq" id="WP_264507169.1">
    <property type="nucleotide sequence ID" value="NZ_JAPDFL010000001.1"/>
</dbReference>
<keyword evidence="9" id="KW-1185">Reference proteome</keyword>
<accession>A0ABT3H3P4</accession>
<dbReference type="EMBL" id="JAPDFL010000001">
    <property type="protein sequence ID" value="MCW1934368.1"/>
    <property type="molecule type" value="Genomic_DNA"/>
</dbReference>
<keyword evidence="5 7" id="KW-1133">Transmembrane helix</keyword>
<proteinExistence type="inferred from homology"/>
<feature type="transmembrane region" description="Helical" evidence="7">
    <location>
        <begin position="44"/>
        <end position="67"/>
    </location>
</feature>
<reference evidence="8 9" key="1">
    <citation type="submission" date="2022-10" db="EMBL/GenBank/DDBJ databases">
        <title>Pararhodobacter sp. nov., isolated from marine algae.</title>
        <authorList>
            <person name="Choi B.J."/>
            <person name="Kim J.M."/>
            <person name="Lee J.K."/>
            <person name="Choi D.G."/>
            <person name="Jeon C.O."/>
        </authorList>
    </citation>
    <scope>NUCLEOTIDE SEQUENCE [LARGE SCALE GENOMIC DNA]</scope>
    <source>
        <strain evidence="8 9">ZQ420</strain>
    </source>
</reference>
<keyword evidence="4 7" id="KW-0812">Transmembrane</keyword>
<sequence length="196" mass="19750">MIEPLVLLAFIPAALALALIPGPEMMFCIGQGARFGAGRALRSAFGMALGAFAGAALAGLGLSALLIQAPGAFSLLRWVGAGYLLWLAWCAWQPGDAGPARAAGVPGGLLVALTNPKGAGFSLGVLPQFLDPAHPLLPQALCLAVVMAGCGFCVNALAGAQAARFGMLLAGASWWRGISAGIFGLLALRVITGERG</sequence>
<feature type="transmembrane region" description="Helical" evidence="7">
    <location>
        <begin position="136"/>
        <end position="158"/>
    </location>
</feature>
<feature type="transmembrane region" description="Helical" evidence="7">
    <location>
        <begin position="74"/>
        <end position="92"/>
    </location>
</feature>
<evidence type="ECO:0000256" key="3">
    <source>
        <dbReference type="ARBA" id="ARBA00022475"/>
    </source>
</evidence>
<dbReference type="Pfam" id="PF01810">
    <property type="entry name" value="LysE"/>
    <property type="match status" value="1"/>
</dbReference>
<organism evidence="8 9">
    <name type="scientific">Pararhodobacter zhoushanensis</name>
    <dbReference type="NCBI Taxonomy" id="2479545"/>
    <lineage>
        <taxon>Bacteria</taxon>
        <taxon>Pseudomonadati</taxon>
        <taxon>Pseudomonadota</taxon>
        <taxon>Alphaproteobacteria</taxon>
        <taxon>Rhodobacterales</taxon>
        <taxon>Paracoccaceae</taxon>
        <taxon>Pararhodobacter</taxon>
    </lineage>
</organism>
<feature type="transmembrane region" description="Helical" evidence="7">
    <location>
        <begin position="165"/>
        <end position="191"/>
    </location>
</feature>
<comment type="similarity">
    <text evidence="2">Belongs to the Rht family.</text>
</comment>
<name>A0ABT3H3P4_9RHOB</name>
<evidence type="ECO:0000256" key="1">
    <source>
        <dbReference type="ARBA" id="ARBA00004651"/>
    </source>
</evidence>
<comment type="subcellular location">
    <subcellularLocation>
        <location evidence="1">Cell membrane</location>
        <topology evidence="1">Multi-pass membrane protein</topology>
    </subcellularLocation>
</comment>
<dbReference type="InterPro" id="IPR001123">
    <property type="entry name" value="LeuE-type"/>
</dbReference>
<keyword evidence="6 7" id="KW-0472">Membrane</keyword>
<evidence type="ECO:0000313" key="9">
    <source>
        <dbReference type="Proteomes" id="UP001208938"/>
    </source>
</evidence>